<dbReference type="InterPro" id="IPR012988">
    <property type="entry name" value="Ribosomal_uL30_N_euk"/>
</dbReference>
<dbReference type="PANTHER" id="PTHR11524:SF12">
    <property type="entry name" value="LARGE RIBOSOMAL SUBUNIT PROTEIN UL30"/>
    <property type="match status" value="1"/>
</dbReference>
<feature type="domain" description="Large ribosomal subunit protein uL30-like ferredoxin-like fold" evidence="4">
    <location>
        <begin position="86"/>
        <end position="135"/>
    </location>
</feature>
<dbReference type="InterPro" id="IPR036919">
    <property type="entry name" value="Ribo_uL30_ferredoxin-like_sf"/>
</dbReference>
<evidence type="ECO:0000259" key="5">
    <source>
        <dbReference type="Pfam" id="PF08079"/>
    </source>
</evidence>
<sequence length="160" mass="18598">MVETKKKAPAVVKATKKRNFAELKIKHLRNKFAQEMLQKARRKLIYEKAKHYHKEYGQMYRTDIHMTRMARKAGNLYVPAEPKLAFAVRIRSINGVSPKVRKVSQLLSLHQIFNGTFVKLNKASINMLTIVVPYIVWGYPNLKSVNELIYKHGYGKISKK</sequence>
<dbReference type="InterPro" id="IPR039699">
    <property type="entry name" value="Ribosomal_uL30"/>
</dbReference>
<dbReference type="PANTHER" id="PTHR11524">
    <property type="entry name" value="60S RIBOSOMAL PROTEIN L7"/>
    <property type="match status" value="1"/>
</dbReference>
<dbReference type="FunFam" id="3.30.1390.20:FF:000004">
    <property type="entry name" value="60S ribosomal protein L7"/>
    <property type="match status" value="1"/>
</dbReference>
<keyword evidence="3" id="KW-0687">Ribonucleoprotein</keyword>
<dbReference type="GO" id="GO:0000463">
    <property type="term" value="P:maturation of LSU-rRNA from tricistronic rRNA transcript (SSU-rRNA, 5.8S rRNA, LSU-rRNA)"/>
    <property type="evidence" value="ECO:0007669"/>
    <property type="project" value="TreeGrafter"/>
</dbReference>
<feature type="domain" description="Large ribosomal subunit protein uL30 N-terminal eukaryotes" evidence="5">
    <location>
        <begin position="15"/>
        <end position="80"/>
    </location>
</feature>
<dbReference type="Pfam" id="PF08079">
    <property type="entry name" value="Ribosomal_L30_N"/>
    <property type="match status" value="1"/>
</dbReference>
<dbReference type="InParanoid" id="L9KSV3"/>
<proteinExistence type="inferred from homology"/>
<evidence type="ECO:0000259" key="4">
    <source>
        <dbReference type="Pfam" id="PF00327"/>
    </source>
</evidence>
<evidence type="ECO:0000313" key="6">
    <source>
        <dbReference type="EMBL" id="ELW65564.1"/>
    </source>
</evidence>
<reference evidence="7" key="2">
    <citation type="journal article" date="2013" name="Nat. Commun.">
        <title>Genome of the Chinese tree shrew.</title>
        <authorList>
            <person name="Fan Y."/>
            <person name="Huang Z.Y."/>
            <person name="Cao C.C."/>
            <person name="Chen C.S."/>
            <person name="Chen Y.X."/>
            <person name="Fan D.D."/>
            <person name="He J."/>
            <person name="Hou H.L."/>
            <person name="Hu L."/>
            <person name="Hu X.T."/>
            <person name="Jiang X.T."/>
            <person name="Lai R."/>
            <person name="Lang Y.S."/>
            <person name="Liang B."/>
            <person name="Liao S.G."/>
            <person name="Mu D."/>
            <person name="Ma Y.Y."/>
            <person name="Niu Y.Y."/>
            <person name="Sun X.Q."/>
            <person name="Xia J.Q."/>
            <person name="Xiao J."/>
            <person name="Xiong Z.Q."/>
            <person name="Xu L."/>
            <person name="Yang L."/>
            <person name="Zhang Y."/>
            <person name="Zhao W."/>
            <person name="Zhao X.D."/>
            <person name="Zheng Y.T."/>
            <person name="Zhou J.M."/>
            <person name="Zhu Y.B."/>
            <person name="Zhang G.J."/>
            <person name="Wang J."/>
            <person name="Yao Y.G."/>
        </authorList>
    </citation>
    <scope>NUCLEOTIDE SEQUENCE [LARGE SCALE GENOMIC DNA]</scope>
</reference>
<dbReference type="SUPFAM" id="SSF55129">
    <property type="entry name" value="Ribosomal protein L30p/L7e"/>
    <property type="match status" value="1"/>
</dbReference>
<gene>
    <name evidence="6" type="ORF">TREES_T100015983</name>
</gene>
<keyword evidence="7" id="KW-1185">Reference proteome</keyword>
<dbReference type="GO" id="GO:0022625">
    <property type="term" value="C:cytosolic large ribosomal subunit"/>
    <property type="evidence" value="ECO:0007669"/>
    <property type="project" value="TreeGrafter"/>
</dbReference>
<name>L9KSV3_TUPCH</name>
<evidence type="ECO:0000256" key="2">
    <source>
        <dbReference type="ARBA" id="ARBA00022980"/>
    </source>
</evidence>
<dbReference type="Pfam" id="PF00327">
    <property type="entry name" value="Ribosomal_L30"/>
    <property type="match status" value="1"/>
</dbReference>
<dbReference type="STRING" id="246437.L9KSV3"/>
<evidence type="ECO:0000313" key="7">
    <source>
        <dbReference type="Proteomes" id="UP000011518"/>
    </source>
</evidence>
<dbReference type="EMBL" id="KB320683">
    <property type="protein sequence ID" value="ELW65564.1"/>
    <property type="molecule type" value="Genomic_DNA"/>
</dbReference>
<dbReference type="InterPro" id="IPR016082">
    <property type="entry name" value="Ribosomal_uL30_ferredoxin-like"/>
</dbReference>
<keyword evidence="2 6" id="KW-0689">Ribosomal protein</keyword>
<evidence type="ECO:0000256" key="1">
    <source>
        <dbReference type="ARBA" id="ARBA00007594"/>
    </source>
</evidence>
<accession>L9KSV3</accession>
<dbReference type="Proteomes" id="UP000011518">
    <property type="component" value="Unassembled WGS sequence"/>
</dbReference>
<comment type="similarity">
    <text evidence="1">Belongs to the universal ribosomal protein uL30 family.</text>
</comment>
<evidence type="ECO:0000256" key="3">
    <source>
        <dbReference type="ARBA" id="ARBA00023274"/>
    </source>
</evidence>
<dbReference type="GO" id="GO:0003735">
    <property type="term" value="F:structural constituent of ribosome"/>
    <property type="evidence" value="ECO:0007669"/>
    <property type="project" value="TreeGrafter"/>
</dbReference>
<protein>
    <submittedName>
        <fullName evidence="6">60S ribosomal protein L7</fullName>
    </submittedName>
</protein>
<reference evidence="7" key="1">
    <citation type="submission" date="2012-07" db="EMBL/GenBank/DDBJ databases">
        <title>Genome of the Chinese tree shrew, a rising model animal genetically related to primates.</title>
        <authorList>
            <person name="Zhang G."/>
            <person name="Fan Y."/>
            <person name="Yao Y."/>
            <person name="Huang Z."/>
        </authorList>
    </citation>
    <scope>NUCLEOTIDE SEQUENCE [LARGE SCALE GENOMIC DNA]</scope>
</reference>
<dbReference type="AlphaFoldDB" id="L9KSV3"/>
<organism evidence="6 7">
    <name type="scientific">Tupaia chinensis</name>
    <name type="common">Chinese tree shrew</name>
    <name type="synonym">Tupaia belangeri chinensis</name>
    <dbReference type="NCBI Taxonomy" id="246437"/>
    <lineage>
        <taxon>Eukaryota</taxon>
        <taxon>Metazoa</taxon>
        <taxon>Chordata</taxon>
        <taxon>Craniata</taxon>
        <taxon>Vertebrata</taxon>
        <taxon>Euteleostomi</taxon>
        <taxon>Mammalia</taxon>
        <taxon>Eutheria</taxon>
        <taxon>Euarchontoglires</taxon>
        <taxon>Scandentia</taxon>
        <taxon>Tupaiidae</taxon>
        <taxon>Tupaia</taxon>
    </lineage>
</organism>
<dbReference type="Gene3D" id="3.30.1390.20">
    <property type="entry name" value="Ribosomal protein L30, ferredoxin-like fold domain"/>
    <property type="match status" value="1"/>
</dbReference>
<dbReference type="GO" id="GO:0003723">
    <property type="term" value="F:RNA binding"/>
    <property type="evidence" value="ECO:0007669"/>
    <property type="project" value="TreeGrafter"/>
</dbReference>